<evidence type="ECO:0000259" key="4">
    <source>
        <dbReference type="PROSITE" id="PS51352"/>
    </source>
</evidence>
<dbReference type="InterPro" id="IPR050824">
    <property type="entry name" value="Thiol_disulfide_DsbA"/>
</dbReference>
<evidence type="ECO:0000256" key="1">
    <source>
        <dbReference type="ARBA" id="ARBA00022729"/>
    </source>
</evidence>
<dbReference type="PANTHER" id="PTHR35891">
    <property type="entry name" value="THIOL:DISULFIDE INTERCHANGE PROTEIN DSBA"/>
    <property type="match status" value="1"/>
</dbReference>
<evidence type="ECO:0000313" key="6">
    <source>
        <dbReference type="Proteomes" id="UP001254759"/>
    </source>
</evidence>
<evidence type="ECO:0000256" key="2">
    <source>
        <dbReference type="PIRNR" id="PIRNR001488"/>
    </source>
</evidence>
<dbReference type="InterPro" id="IPR036249">
    <property type="entry name" value="Thioredoxin-like_sf"/>
</dbReference>
<proteinExistence type="inferred from homology"/>
<dbReference type="Pfam" id="PF13462">
    <property type="entry name" value="Thioredoxin_4"/>
    <property type="match status" value="1"/>
</dbReference>
<comment type="similarity">
    <text evidence="2">Belongs to the thioredoxin family.</text>
</comment>
<name>A0ABU1RS34_9GAMM</name>
<dbReference type="InterPro" id="IPR012336">
    <property type="entry name" value="Thioredoxin-like_fold"/>
</dbReference>
<keyword evidence="6" id="KW-1185">Reference proteome</keyword>
<protein>
    <recommendedName>
        <fullName evidence="2">Thiol:disulfide interchange protein</fullName>
    </recommendedName>
</protein>
<dbReference type="RefSeq" id="WP_310092522.1">
    <property type="nucleotide sequence ID" value="NZ_JAVDTT010000002.1"/>
</dbReference>
<keyword evidence="2" id="KW-1015">Disulfide bond</keyword>
<organism evidence="5 6">
    <name type="scientific">Pseudoxanthomonas sacheonensis</name>
    <dbReference type="NCBI Taxonomy" id="443615"/>
    <lineage>
        <taxon>Bacteria</taxon>
        <taxon>Pseudomonadati</taxon>
        <taxon>Pseudomonadota</taxon>
        <taxon>Gammaproteobacteria</taxon>
        <taxon>Lysobacterales</taxon>
        <taxon>Lysobacteraceae</taxon>
        <taxon>Pseudoxanthomonas</taxon>
    </lineage>
</organism>
<comment type="caution">
    <text evidence="5">The sequence shown here is derived from an EMBL/GenBank/DDBJ whole genome shotgun (WGS) entry which is preliminary data.</text>
</comment>
<reference evidence="5 6" key="1">
    <citation type="submission" date="2023-07" db="EMBL/GenBank/DDBJ databases">
        <title>Sorghum-associated microbial communities from plants grown in Nebraska, USA.</title>
        <authorList>
            <person name="Schachtman D."/>
        </authorList>
    </citation>
    <scope>NUCLEOTIDE SEQUENCE [LARGE SCALE GENOMIC DNA]</scope>
    <source>
        <strain evidence="5 6">BE107</strain>
    </source>
</reference>
<feature type="chain" id="PRO_5046117523" description="Thiol:disulfide interchange protein" evidence="3">
    <location>
        <begin position="20"/>
        <end position="207"/>
    </location>
</feature>
<dbReference type="PANTHER" id="PTHR35891:SF2">
    <property type="entry name" value="THIOL:DISULFIDE INTERCHANGE PROTEIN DSBA"/>
    <property type="match status" value="1"/>
</dbReference>
<dbReference type="CDD" id="cd03019">
    <property type="entry name" value="DsbA_DsbA"/>
    <property type="match status" value="1"/>
</dbReference>
<dbReference type="EMBL" id="JAVDTT010000002">
    <property type="protein sequence ID" value="MDR6841593.1"/>
    <property type="molecule type" value="Genomic_DNA"/>
</dbReference>
<comment type="subcellular location">
    <subcellularLocation>
        <location evidence="2">Periplasm</location>
    </subcellularLocation>
</comment>
<dbReference type="Gene3D" id="3.40.30.10">
    <property type="entry name" value="Glutaredoxin"/>
    <property type="match status" value="1"/>
</dbReference>
<evidence type="ECO:0000256" key="3">
    <source>
        <dbReference type="SAM" id="SignalP"/>
    </source>
</evidence>
<feature type="domain" description="Thioredoxin" evidence="4">
    <location>
        <begin position="9"/>
        <end position="201"/>
    </location>
</feature>
<gene>
    <name evidence="5" type="ORF">J2W94_001878</name>
</gene>
<keyword evidence="1 3" id="KW-0732">Signal</keyword>
<dbReference type="InterPro" id="IPR013766">
    <property type="entry name" value="Thioredoxin_domain"/>
</dbReference>
<dbReference type="Proteomes" id="UP001254759">
    <property type="component" value="Unassembled WGS sequence"/>
</dbReference>
<dbReference type="SUPFAM" id="SSF52833">
    <property type="entry name" value="Thioredoxin-like"/>
    <property type="match status" value="1"/>
</dbReference>
<dbReference type="PIRSF" id="PIRSF001488">
    <property type="entry name" value="Tdi_protein"/>
    <property type="match status" value="1"/>
</dbReference>
<evidence type="ECO:0000313" key="5">
    <source>
        <dbReference type="EMBL" id="MDR6841593.1"/>
    </source>
</evidence>
<accession>A0ABU1RS34</accession>
<sequence>MKSRFAVLLLALMPLLAFAADPVAGVDYVSIPEGKPYAPLKGKVEVVEVFGYTCIHCAHFQPMLNAWHKKQPSWVRFTPVPAAFGGFWMPYARAYYAAAKTGVLGKTHDAVFKALHEDGTLPIQNASAQEIAAFYKGYGADPKAFVAVMESPATDLLLERSKEFAMASGIEGTPTIIVNGKYRVTARNPEETLRVTDYLVAKERAGK</sequence>
<keyword evidence="2" id="KW-0574">Periplasm</keyword>
<dbReference type="InterPro" id="IPR023205">
    <property type="entry name" value="DsbA/DsbL"/>
</dbReference>
<dbReference type="PROSITE" id="PS51352">
    <property type="entry name" value="THIOREDOXIN_2"/>
    <property type="match status" value="1"/>
</dbReference>
<feature type="signal peptide" evidence="3">
    <location>
        <begin position="1"/>
        <end position="19"/>
    </location>
</feature>